<evidence type="ECO:0000313" key="1">
    <source>
        <dbReference type="EMBL" id="KAK0300847.1"/>
    </source>
</evidence>
<sequence length="107" mass="11653">MQHFFCIPSEKPKILLIGATGYIGGSILSHLLACDSSALKETPITCLVRGEDRIPKLNKAYGGLVEPVIYRDLDDTEKTIEVASQHDIVVNTTLGFTLLPPLLSSKD</sequence>
<dbReference type="EMBL" id="JASUXU010000495">
    <property type="protein sequence ID" value="KAK0300847.1"/>
    <property type="molecule type" value="Genomic_DNA"/>
</dbReference>
<evidence type="ECO:0000313" key="2">
    <source>
        <dbReference type="Proteomes" id="UP001168146"/>
    </source>
</evidence>
<dbReference type="SUPFAM" id="SSF51735">
    <property type="entry name" value="NAD(P)-binding Rossmann-fold domains"/>
    <property type="match status" value="1"/>
</dbReference>
<name>A0AAN6F6E5_9PEZI</name>
<gene>
    <name evidence="1" type="ORF">LTR82_018309</name>
</gene>
<organism evidence="1 2">
    <name type="scientific">Friedmanniomyces endolithicus</name>
    <dbReference type="NCBI Taxonomy" id="329885"/>
    <lineage>
        <taxon>Eukaryota</taxon>
        <taxon>Fungi</taxon>
        <taxon>Dikarya</taxon>
        <taxon>Ascomycota</taxon>
        <taxon>Pezizomycotina</taxon>
        <taxon>Dothideomycetes</taxon>
        <taxon>Dothideomycetidae</taxon>
        <taxon>Mycosphaerellales</taxon>
        <taxon>Teratosphaeriaceae</taxon>
        <taxon>Friedmanniomyces</taxon>
    </lineage>
</organism>
<evidence type="ECO:0008006" key="3">
    <source>
        <dbReference type="Google" id="ProtNLM"/>
    </source>
</evidence>
<accession>A0AAN6F6E5</accession>
<dbReference type="InterPro" id="IPR036291">
    <property type="entry name" value="NAD(P)-bd_dom_sf"/>
</dbReference>
<dbReference type="Gene3D" id="3.40.50.720">
    <property type="entry name" value="NAD(P)-binding Rossmann-like Domain"/>
    <property type="match status" value="1"/>
</dbReference>
<dbReference type="AlphaFoldDB" id="A0AAN6F6E5"/>
<comment type="caution">
    <text evidence="1">The sequence shown here is derived from an EMBL/GenBank/DDBJ whole genome shotgun (WGS) entry which is preliminary data.</text>
</comment>
<protein>
    <recommendedName>
        <fullName evidence="3">NmrA-like domain-containing protein</fullName>
    </recommendedName>
</protein>
<reference evidence="1" key="1">
    <citation type="submission" date="2021-12" db="EMBL/GenBank/DDBJ databases">
        <title>Black yeast isolated from Biological Soil Crust.</title>
        <authorList>
            <person name="Kurbessoian T."/>
        </authorList>
    </citation>
    <scope>NUCLEOTIDE SEQUENCE</scope>
    <source>
        <strain evidence="1">CCFEE 5208</strain>
    </source>
</reference>
<proteinExistence type="predicted"/>
<dbReference type="Proteomes" id="UP001168146">
    <property type="component" value="Unassembled WGS sequence"/>
</dbReference>